<reference evidence="2" key="1">
    <citation type="journal article" date="2011" name="Proc. Natl. Acad. Sci. U.S.A.">
        <title>Genomic insights into the physiology and ecology of the marine filamentous cyanobacterium Lyngbya majuscula.</title>
        <authorList>
            <person name="Jones A.C."/>
            <person name="Monroe E.A."/>
            <person name="Podell S."/>
            <person name="Hess W.R."/>
            <person name="Klages S."/>
            <person name="Esquenazi E."/>
            <person name="Niessen S."/>
            <person name="Hoover H."/>
            <person name="Rothmann M."/>
            <person name="Lasken R.S."/>
            <person name="Yates J.R.III."/>
            <person name="Reinhardt R."/>
            <person name="Kube M."/>
            <person name="Burkart M.D."/>
            <person name="Allen E.E."/>
            <person name="Dorrestein P.C."/>
            <person name="Gerwick W.H."/>
            <person name="Gerwick L."/>
        </authorList>
    </citation>
    <scope>NUCLEOTIDE SEQUENCE [LARGE SCALE GENOMIC DNA]</scope>
    <source>
        <strain evidence="2">3L</strain>
    </source>
</reference>
<gene>
    <name evidence="1" type="ORF">LYNGBM3L_19580</name>
</gene>
<protein>
    <submittedName>
        <fullName evidence="1">Uncharacterized protein</fullName>
    </submittedName>
</protein>
<sequence length="50" mass="5426">MHCPPTVLIKLIVGWAVDETNKIGSESVGYALPTNSFNKINRRVGSGLNQ</sequence>
<evidence type="ECO:0000313" key="1">
    <source>
        <dbReference type="EMBL" id="EGJ32385.1"/>
    </source>
</evidence>
<dbReference type="EMBL" id="GL890924">
    <property type="protein sequence ID" value="EGJ32385.1"/>
    <property type="molecule type" value="Genomic_DNA"/>
</dbReference>
<dbReference type="HOGENOM" id="CLU_3119934_0_0_3"/>
<name>F4XSR0_9CYAN</name>
<dbReference type="Proteomes" id="UP000003959">
    <property type="component" value="Unassembled WGS sequence"/>
</dbReference>
<accession>F4XSR0</accession>
<dbReference type="AlphaFoldDB" id="F4XSR0"/>
<keyword evidence="2" id="KW-1185">Reference proteome</keyword>
<evidence type="ECO:0000313" key="2">
    <source>
        <dbReference type="Proteomes" id="UP000003959"/>
    </source>
</evidence>
<proteinExistence type="predicted"/>
<organism evidence="1 2">
    <name type="scientific">Moorena producens 3L</name>
    <dbReference type="NCBI Taxonomy" id="489825"/>
    <lineage>
        <taxon>Bacteria</taxon>
        <taxon>Bacillati</taxon>
        <taxon>Cyanobacteriota</taxon>
        <taxon>Cyanophyceae</taxon>
        <taxon>Coleofasciculales</taxon>
        <taxon>Coleofasciculaceae</taxon>
        <taxon>Moorena</taxon>
    </lineage>
</organism>